<accession>A0AAE3W4V7</accession>
<keyword evidence="3" id="KW-1185">Reference proteome</keyword>
<dbReference type="PROSITE" id="PS50995">
    <property type="entry name" value="HTH_MARR_2"/>
    <property type="match status" value="1"/>
</dbReference>
<evidence type="ECO:0000259" key="1">
    <source>
        <dbReference type="PROSITE" id="PS50995"/>
    </source>
</evidence>
<dbReference type="SMART" id="SM00347">
    <property type="entry name" value="HTH_MARR"/>
    <property type="match status" value="1"/>
</dbReference>
<dbReference type="SUPFAM" id="SSF46785">
    <property type="entry name" value="Winged helix' DNA-binding domain"/>
    <property type="match status" value="1"/>
</dbReference>
<dbReference type="Proteomes" id="UP001240236">
    <property type="component" value="Unassembled WGS sequence"/>
</dbReference>
<dbReference type="GO" id="GO:0006950">
    <property type="term" value="P:response to stress"/>
    <property type="evidence" value="ECO:0007669"/>
    <property type="project" value="TreeGrafter"/>
</dbReference>
<dbReference type="InterPro" id="IPR036388">
    <property type="entry name" value="WH-like_DNA-bd_sf"/>
</dbReference>
<evidence type="ECO:0000313" key="2">
    <source>
        <dbReference type="EMBL" id="MDQ0369476.1"/>
    </source>
</evidence>
<dbReference type="PANTHER" id="PTHR33164:SF57">
    <property type="entry name" value="MARR-FAMILY TRANSCRIPTIONAL REGULATOR"/>
    <property type="match status" value="1"/>
</dbReference>
<dbReference type="InterPro" id="IPR039422">
    <property type="entry name" value="MarR/SlyA-like"/>
</dbReference>
<dbReference type="Pfam" id="PF01047">
    <property type="entry name" value="MarR"/>
    <property type="match status" value="1"/>
</dbReference>
<evidence type="ECO:0000313" key="3">
    <source>
        <dbReference type="Proteomes" id="UP001240236"/>
    </source>
</evidence>
<name>A0AAE3W4V7_9ACTN</name>
<dbReference type="EMBL" id="JAUSUZ010000001">
    <property type="protein sequence ID" value="MDQ0369476.1"/>
    <property type="molecule type" value="Genomic_DNA"/>
</dbReference>
<dbReference type="InterPro" id="IPR036390">
    <property type="entry name" value="WH_DNA-bd_sf"/>
</dbReference>
<keyword evidence="2" id="KW-0238">DNA-binding</keyword>
<dbReference type="PANTHER" id="PTHR33164">
    <property type="entry name" value="TRANSCRIPTIONAL REGULATOR, MARR FAMILY"/>
    <property type="match status" value="1"/>
</dbReference>
<gene>
    <name evidence="2" type="ORF">J2S42_006145</name>
</gene>
<feature type="domain" description="HTH marR-type" evidence="1">
    <location>
        <begin position="5"/>
        <end position="138"/>
    </location>
</feature>
<sequence>MTDAQDRIERELTLLVRRTQRIHLRLPGVVRQLERSAYSILGRLYDDGPMRLTTLATLFTLDVSTVSRQVQALQGEGLISRSADPGDRRAALIEITGHGTEVLLGMRAARRELLRELTGEWPADDRERFADLLERFNDGVAERLGGAPDSVPQKGLIAE</sequence>
<protein>
    <submittedName>
        <fullName evidence="2">DNA-binding MarR family transcriptional regulator</fullName>
    </submittedName>
</protein>
<dbReference type="AlphaFoldDB" id="A0AAE3W4V7"/>
<dbReference type="RefSeq" id="WP_307244736.1">
    <property type="nucleotide sequence ID" value="NZ_JAUSUZ010000001.1"/>
</dbReference>
<reference evidence="2 3" key="1">
    <citation type="submission" date="2023-07" db="EMBL/GenBank/DDBJ databases">
        <title>Sequencing the genomes of 1000 actinobacteria strains.</title>
        <authorList>
            <person name="Klenk H.-P."/>
        </authorList>
    </citation>
    <scope>NUCLEOTIDE SEQUENCE [LARGE SCALE GENOMIC DNA]</scope>
    <source>
        <strain evidence="2 3">DSM 44709</strain>
    </source>
</reference>
<dbReference type="GO" id="GO:0003700">
    <property type="term" value="F:DNA-binding transcription factor activity"/>
    <property type="evidence" value="ECO:0007669"/>
    <property type="project" value="InterPro"/>
</dbReference>
<dbReference type="InterPro" id="IPR000835">
    <property type="entry name" value="HTH_MarR-typ"/>
</dbReference>
<organism evidence="2 3">
    <name type="scientific">Catenuloplanes indicus</name>
    <dbReference type="NCBI Taxonomy" id="137267"/>
    <lineage>
        <taxon>Bacteria</taxon>
        <taxon>Bacillati</taxon>
        <taxon>Actinomycetota</taxon>
        <taxon>Actinomycetes</taxon>
        <taxon>Micromonosporales</taxon>
        <taxon>Micromonosporaceae</taxon>
        <taxon>Catenuloplanes</taxon>
    </lineage>
</organism>
<comment type="caution">
    <text evidence="2">The sequence shown here is derived from an EMBL/GenBank/DDBJ whole genome shotgun (WGS) entry which is preliminary data.</text>
</comment>
<dbReference type="Gene3D" id="1.10.10.10">
    <property type="entry name" value="Winged helix-like DNA-binding domain superfamily/Winged helix DNA-binding domain"/>
    <property type="match status" value="1"/>
</dbReference>
<dbReference type="GO" id="GO:0003677">
    <property type="term" value="F:DNA binding"/>
    <property type="evidence" value="ECO:0007669"/>
    <property type="project" value="UniProtKB-KW"/>
</dbReference>
<dbReference type="PRINTS" id="PR00598">
    <property type="entry name" value="HTHMARR"/>
</dbReference>
<proteinExistence type="predicted"/>